<dbReference type="EMBL" id="LUCH01010743">
    <property type="protein sequence ID" value="KAF5395711.1"/>
    <property type="molecule type" value="Genomic_DNA"/>
</dbReference>
<dbReference type="AlphaFoldDB" id="A0A8J4SPY4"/>
<evidence type="ECO:0000313" key="1">
    <source>
        <dbReference type="EMBL" id="KAF5395711.1"/>
    </source>
</evidence>
<dbReference type="Proteomes" id="UP000748531">
    <property type="component" value="Unassembled WGS sequence"/>
</dbReference>
<accession>A0A8J4SPY4</accession>
<organism evidence="1 2">
    <name type="scientific">Paragonimus heterotremus</name>
    <dbReference type="NCBI Taxonomy" id="100268"/>
    <lineage>
        <taxon>Eukaryota</taxon>
        <taxon>Metazoa</taxon>
        <taxon>Spiralia</taxon>
        <taxon>Lophotrochozoa</taxon>
        <taxon>Platyhelminthes</taxon>
        <taxon>Trematoda</taxon>
        <taxon>Digenea</taxon>
        <taxon>Plagiorchiida</taxon>
        <taxon>Troglotremata</taxon>
        <taxon>Troglotrematidae</taxon>
        <taxon>Paragonimus</taxon>
    </lineage>
</organism>
<keyword evidence="2" id="KW-1185">Reference proteome</keyword>
<gene>
    <name evidence="1" type="ORF">PHET_11797</name>
</gene>
<protein>
    <submittedName>
        <fullName evidence="1">Uncharacterized protein</fullName>
    </submittedName>
</protein>
<name>A0A8J4SPY4_9TREM</name>
<proteinExistence type="predicted"/>
<comment type="caution">
    <text evidence="1">The sequence shown here is derived from an EMBL/GenBank/DDBJ whole genome shotgun (WGS) entry which is preliminary data.</text>
</comment>
<sequence length="80" mass="9040">MCTLLPARRLVNLGRADSKIILFDSFQMEQMMSDLILDCGGCWCVRIRKKLCRKSRYVPYLQGGGSLLQSKSALVAEIRS</sequence>
<reference evidence="1" key="1">
    <citation type="submission" date="2019-05" db="EMBL/GenBank/DDBJ databases">
        <title>Annotation for the trematode Paragonimus heterotremus.</title>
        <authorList>
            <person name="Choi Y.-J."/>
        </authorList>
    </citation>
    <scope>NUCLEOTIDE SEQUENCE</scope>
    <source>
        <strain evidence="1">LC</strain>
    </source>
</reference>
<evidence type="ECO:0000313" key="2">
    <source>
        <dbReference type="Proteomes" id="UP000748531"/>
    </source>
</evidence>